<dbReference type="PANTHER" id="PTHR44998:SF1">
    <property type="entry name" value="UDP-N-ACETYLGLUCOSAMINE--PEPTIDE N-ACETYLGLUCOSAMINYLTRANSFERASE 110 KDA SUBUNIT"/>
    <property type="match status" value="1"/>
</dbReference>
<feature type="repeat" description="TPR" evidence="1">
    <location>
        <begin position="152"/>
        <end position="185"/>
    </location>
</feature>
<evidence type="ECO:0000313" key="4">
    <source>
        <dbReference type="Proteomes" id="UP000633814"/>
    </source>
</evidence>
<keyword evidence="4" id="KW-1185">Reference proteome</keyword>
<feature type="repeat" description="TPR" evidence="1">
    <location>
        <begin position="118"/>
        <end position="151"/>
    </location>
</feature>
<reference evidence="3 4" key="1">
    <citation type="submission" date="2021-10" db="EMBL/GenBank/DDBJ databases">
        <title>Alishewanella koreense sp. nov. isolated from seawater of southwestern coast in South Korea and the proposal for the reclassification of Rheinheimera perlucida and Rheinheimera tuosuensis as Arsukibacterium perlucida and Arsukibacterium tuosuensis.</title>
        <authorList>
            <person name="Kim K.H."/>
            <person name="Ruan W."/>
            <person name="Kim K.R."/>
            <person name="Baek J.H."/>
            <person name="Jeon C.O."/>
        </authorList>
    </citation>
    <scope>NUCLEOTIDE SEQUENCE [LARGE SCALE GENOMIC DNA]</scope>
    <source>
        <strain evidence="3 4">16-MA</strain>
    </source>
</reference>
<dbReference type="RefSeq" id="WP_226751892.1">
    <property type="nucleotide sequence ID" value="NZ_JAEINI020000010.1"/>
</dbReference>
<dbReference type="Pfam" id="PF13424">
    <property type="entry name" value="TPR_12"/>
    <property type="match status" value="1"/>
</dbReference>
<evidence type="ECO:0000313" key="3">
    <source>
        <dbReference type="EMBL" id="MCB5227834.1"/>
    </source>
</evidence>
<dbReference type="Pfam" id="PF13174">
    <property type="entry name" value="TPR_6"/>
    <property type="match status" value="1"/>
</dbReference>
<dbReference type="PROSITE" id="PS50293">
    <property type="entry name" value="TPR_REGION"/>
    <property type="match status" value="1"/>
</dbReference>
<comment type="caution">
    <text evidence="3">The sequence shown here is derived from an EMBL/GenBank/DDBJ whole genome shotgun (WGS) entry which is preliminary data.</text>
</comment>
<dbReference type="InterPro" id="IPR011990">
    <property type="entry name" value="TPR-like_helical_dom_sf"/>
</dbReference>
<evidence type="ECO:0000259" key="2">
    <source>
        <dbReference type="Pfam" id="PF13649"/>
    </source>
</evidence>
<feature type="repeat" description="TPR" evidence="1">
    <location>
        <begin position="84"/>
        <end position="117"/>
    </location>
</feature>
<dbReference type="Pfam" id="PF13414">
    <property type="entry name" value="TPR_11"/>
    <property type="match status" value="1"/>
</dbReference>
<dbReference type="InterPro" id="IPR029063">
    <property type="entry name" value="SAM-dependent_MTases_sf"/>
</dbReference>
<dbReference type="InterPro" id="IPR019734">
    <property type="entry name" value="TPR_rpt"/>
</dbReference>
<dbReference type="SUPFAM" id="SSF48452">
    <property type="entry name" value="TPR-like"/>
    <property type="match status" value="2"/>
</dbReference>
<keyword evidence="1" id="KW-0802">TPR repeat</keyword>
<dbReference type="Pfam" id="PF13649">
    <property type="entry name" value="Methyltransf_25"/>
    <property type="match status" value="1"/>
</dbReference>
<name>A0ABS8C660_9ALTE</name>
<dbReference type="PANTHER" id="PTHR44998">
    <property type="match status" value="1"/>
</dbReference>
<feature type="domain" description="Methyltransferase" evidence="2">
    <location>
        <begin position="286"/>
        <end position="375"/>
    </location>
</feature>
<sequence length="447" mass="49371">MSVTSLIMSPTKNNKITHNLELARALHKQGNLIQATAAYKKVLRLAPTQPDALHYLGLVYYQTGQVNEALSNIKRALVIAPHYADAMNNLANIYKETGDLLAAQALYTRLLSIAPHHTNTLINLAIIFKQTKQTQEALHLIHRALALEPQHVIAHYNLGNIQIDLQQFELAKSSFMQVLMLEPLHHQATKQLAYVLAELGQTAAAIETLQNLIEHRPEDAIAQHLLAAYAQNTPPLRAADNYIKQTFDHYSASFNLSLAQLEYQVPQLIGEKVLSSLSPVGSQLDILDLGCGTGLCAEFIKPVCRALIGVDLSAKMLAQAAKLNLYKELHEAELVEFMSKTAKPFDCVICADTFVYFGELHSAFSATLLVLKPHGYFIFSVEQHSTSVNSNDYFLQRNGRYSHAKAYINTALQLAGFTLCTIENIVPRLEKGKAVSGALIVAQKPGK</sequence>
<dbReference type="Gene3D" id="1.25.40.10">
    <property type="entry name" value="Tetratricopeptide repeat domain"/>
    <property type="match status" value="2"/>
</dbReference>
<accession>A0ABS8C660</accession>
<dbReference type="InterPro" id="IPR041698">
    <property type="entry name" value="Methyltransf_25"/>
</dbReference>
<dbReference type="PROSITE" id="PS50005">
    <property type="entry name" value="TPR"/>
    <property type="match status" value="4"/>
</dbReference>
<dbReference type="EMBL" id="JAEINI020000010">
    <property type="protein sequence ID" value="MCB5227834.1"/>
    <property type="molecule type" value="Genomic_DNA"/>
</dbReference>
<dbReference type="Gene3D" id="3.40.50.150">
    <property type="entry name" value="Vaccinia Virus protein VP39"/>
    <property type="match status" value="1"/>
</dbReference>
<dbReference type="SMART" id="SM00028">
    <property type="entry name" value="TPR"/>
    <property type="match status" value="6"/>
</dbReference>
<proteinExistence type="predicted"/>
<dbReference type="Pfam" id="PF13181">
    <property type="entry name" value="TPR_8"/>
    <property type="match status" value="1"/>
</dbReference>
<organism evidence="3 4">
    <name type="scientific">Alishewanella maricola</name>
    <dbReference type="NCBI Taxonomy" id="2795740"/>
    <lineage>
        <taxon>Bacteria</taxon>
        <taxon>Pseudomonadati</taxon>
        <taxon>Pseudomonadota</taxon>
        <taxon>Gammaproteobacteria</taxon>
        <taxon>Alteromonadales</taxon>
        <taxon>Alteromonadaceae</taxon>
        <taxon>Alishewanella</taxon>
    </lineage>
</organism>
<feature type="repeat" description="TPR" evidence="1">
    <location>
        <begin position="50"/>
        <end position="83"/>
    </location>
</feature>
<protein>
    <submittedName>
        <fullName evidence="3">Tetratricopeptide repeat protein</fullName>
    </submittedName>
</protein>
<dbReference type="SUPFAM" id="SSF53335">
    <property type="entry name" value="S-adenosyl-L-methionine-dependent methyltransferases"/>
    <property type="match status" value="1"/>
</dbReference>
<gene>
    <name evidence="3" type="ORF">JAO78_013535</name>
</gene>
<dbReference type="CDD" id="cd02440">
    <property type="entry name" value="AdoMet_MTases"/>
    <property type="match status" value="1"/>
</dbReference>
<evidence type="ECO:0000256" key="1">
    <source>
        <dbReference type="PROSITE-ProRule" id="PRU00339"/>
    </source>
</evidence>
<dbReference type="Proteomes" id="UP000633814">
    <property type="component" value="Unassembled WGS sequence"/>
</dbReference>